<keyword evidence="4" id="KW-0460">Magnesium</keyword>
<name>A0ABR1JPE2_9AGAR</name>
<evidence type="ECO:0000256" key="5">
    <source>
        <dbReference type="SAM" id="MobiDB-lite"/>
    </source>
</evidence>
<dbReference type="InterPro" id="IPR045862">
    <property type="entry name" value="Trf4-like"/>
</dbReference>
<feature type="region of interest" description="Disordered" evidence="5">
    <location>
        <begin position="462"/>
        <end position="491"/>
    </location>
</feature>
<evidence type="ECO:0000256" key="4">
    <source>
        <dbReference type="ARBA" id="ARBA00022842"/>
    </source>
</evidence>
<evidence type="ECO:0000256" key="2">
    <source>
        <dbReference type="ARBA" id="ARBA00012388"/>
    </source>
</evidence>
<dbReference type="EC" id="2.7.7.19" evidence="2"/>
<dbReference type="Pfam" id="PF22600">
    <property type="entry name" value="MTPAP-like_central"/>
    <property type="match status" value="1"/>
</dbReference>
<keyword evidence="3" id="KW-0479">Metal-binding</keyword>
<reference evidence="8 9" key="1">
    <citation type="submission" date="2024-01" db="EMBL/GenBank/DDBJ databases">
        <title>A draft genome for the cacao thread blight pathogen Marasmiellus scandens.</title>
        <authorList>
            <person name="Baruah I.K."/>
            <person name="Leung J."/>
            <person name="Bukari Y."/>
            <person name="Amoako-Attah I."/>
            <person name="Meinhardt L.W."/>
            <person name="Bailey B.A."/>
            <person name="Cohen S.P."/>
        </authorList>
    </citation>
    <scope>NUCLEOTIDE SEQUENCE [LARGE SCALE GENOMIC DNA]</scope>
    <source>
        <strain evidence="8 9">GH-19</strain>
    </source>
</reference>
<evidence type="ECO:0000256" key="3">
    <source>
        <dbReference type="ARBA" id="ARBA00022723"/>
    </source>
</evidence>
<dbReference type="SUPFAM" id="SSF81301">
    <property type="entry name" value="Nucleotidyltransferase"/>
    <property type="match status" value="1"/>
</dbReference>
<evidence type="ECO:0000259" key="7">
    <source>
        <dbReference type="Pfam" id="PF22600"/>
    </source>
</evidence>
<dbReference type="EMBL" id="JBANRG010000008">
    <property type="protein sequence ID" value="KAK7464117.1"/>
    <property type="molecule type" value="Genomic_DNA"/>
</dbReference>
<dbReference type="InterPro" id="IPR043519">
    <property type="entry name" value="NT_sf"/>
</dbReference>
<evidence type="ECO:0000313" key="8">
    <source>
        <dbReference type="EMBL" id="KAK7464117.1"/>
    </source>
</evidence>
<gene>
    <name evidence="8" type="ORF">VKT23_006281</name>
</gene>
<feature type="domain" description="PAP-associated" evidence="6">
    <location>
        <begin position="784"/>
        <end position="821"/>
    </location>
</feature>
<feature type="domain" description="Poly(A) RNA polymerase mitochondrial-like central palm" evidence="7">
    <location>
        <begin position="621"/>
        <end position="707"/>
    </location>
</feature>
<dbReference type="PANTHER" id="PTHR23092:SF15">
    <property type="entry name" value="INACTIVE NON-CANONICAL POLY(A) RNA POLYMERASE PROTEIN TRF4-2-RELATED"/>
    <property type="match status" value="1"/>
</dbReference>
<comment type="similarity">
    <text evidence="1">Belongs to the DNA polymerase type-B-like family.</text>
</comment>
<dbReference type="SUPFAM" id="SSF81631">
    <property type="entry name" value="PAP/OAS1 substrate-binding domain"/>
    <property type="match status" value="2"/>
</dbReference>
<dbReference type="Gene3D" id="3.30.460.10">
    <property type="entry name" value="Beta Polymerase, domain 2"/>
    <property type="match status" value="1"/>
</dbReference>
<evidence type="ECO:0000259" key="6">
    <source>
        <dbReference type="Pfam" id="PF03828"/>
    </source>
</evidence>
<organism evidence="8 9">
    <name type="scientific">Marasmiellus scandens</name>
    <dbReference type="NCBI Taxonomy" id="2682957"/>
    <lineage>
        <taxon>Eukaryota</taxon>
        <taxon>Fungi</taxon>
        <taxon>Dikarya</taxon>
        <taxon>Basidiomycota</taxon>
        <taxon>Agaricomycotina</taxon>
        <taxon>Agaricomycetes</taxon>
        <taxon>Agaricomycetidae</taxon>
        <taxon>Agaricales</taxon>
        <taxon>Marasmiineae</taxon>
        <taxon>Omphalotaceae</taxon>
        <taxon>Marasmiellus</taxon>
    </lineage>
</organism>
<dbReference type="Proteomes" id="UP001498398">
    <property type="component" value="Unassembled WGS sequence"/>
</dbReference>
<evidence type="ECO:0000256" key="1">
    <source>
        <dbReference type="ARBA" id="ARBA00008593"/>
    </source>
</evidence>
<dbReference type="Pfam" id="PF03828">
    <property type="entry name" value="PAP_assoc"/>
    <property type="match status" value="1"/>
</dbReference>
<sequence length="1043" mass="118518">MRLYVPSLLSLHRNAPLSVAENFCRSGRRWESGVVVNDGSLSRSEPHRPNTFDWLKDIKKRDFETDKQKLHYEIQALYEWNKQAVSAQREFMTMVQSVFKSGQDFPTILGPSIVTPAVHTIIVPERQFKDRNSALTHAFATLTNARLQSANSRKLIVSGSVWPTLNGIRWYIHFYQANAYSESMEYYRDTATRCLEACSSPVVDPLATVLLHFLHKKRVDWHLGVGDHMLQSMLVHFVQRNPAGRPLDYFTSPDKSESLGQLLIDFLVYYGVVFQKQPLALPPTEQDKNSWIAWSKAWTDPEKHLHTAIPYFPKLQKTFRAAYIQLIQTTKEDESMLGSFVSVRRSSFAYRFHAELKKKEQKAAGALENQEDALLREAGADAVQVVMSPEEIGYTHMGKNRPRGSPWSPEEIEAAQAAIEDSFEYLSISNDLTPIHQRSEDVSHSVTSSSKAREVIQRISQALSLDEEAPPTPALSPSSHDTSKQEDAGEGRWQVVDDSLQAASQRMVHEPQSEDLAERYAESRIRKVDEVTGSSSSITTALPYLDKRKKYVKPWLVDWYSNREYKHMDQKLHWEISAYFHYVRPASKEIFAYRAAYLEIQKRLRDAGRELGLAKDKGMKNRSIVFGSAATRALLPQGDIDITYDFGPSFLRQKSRNMFKTISALVSSGLVSRPFEVISKARVPVVNCKTTPAWGSIPIDITFNQADEVNKSVKVIKGYLSSMPAARPLLMVLKQFLLLRGLNKPFTGGLGSYPLLCMVLSFLQVNPFRRPKNFIENPWGSMSFGILLRDFLWYYGKKFDYEKTYIDVSSSSVMPKSSASPRDFPGLFYVPVETKGGKKLGRKQRVETQRKVSIKCMINPENDAGRSTYAIRKIQRAFIEAYEALENVSSLKVTEQEPESLLEVMVLFDEEVVKYRAKLERLVDNGAFGTFTKDEEALLRPEPTLKRKDRVGWGLKPEEGEEGEEDELVTIDVVEDDAKSDANILKDEVFLQEEDIVEDEGVKEGEEENLEGVYEVDGKNEGKAKRIPLEQLLPPSKRHGDAL</sequence>
<comment type="caution">
    <text evidence="8">The sequence shown here is derived from an EMBL/GenBank/DDBJ whole genome shotgun (WGS) entry which is preliminary data.</text>
</comment>
<feature type="compositionally biased region" description="Basic and acidic residues" evidence="5">
    <location>
        <begin position="481"/>
        <end position="490"/>
    </location>
</feature>
<keyword evidence="9" id="KW-1185">Reference proteome</keyword>
<protein>
    <recommendedName>
        <fullName evidence="2">polynucleotide adenylyltransferase</fullName>
        <ecNumber evidence="2">2.7.7.19</ecNumber>
    </recommendedName>
</protein>
<accession>A0ABR1JPE2</accession>
<proteinExistence type="inferred from homology"/>
<dbReference type="InterPro" id="IPR002058">
    <property type="entry name" value="PAP_assoc"/>
</dbReference>
<evidence type="ECO:0000313" key="9">
    <source>
        <dbReference type="Proteomes" id="UP001498398"/>
    </source>
</evidence>
<dbReference type="InterPro" id="IPR054708">
    <property type="entry name" value="MTPAP-like_central"/>
</dbReference>
<dbReference type="PANTHER" id="PTHR23092">
    <property type="entry name" value="POLY(A) RNA POLYMERASE"/>
    <property type="match status" value="1"/>
</dbReference>
<dbReference type="Gene3D" id="1.10.1410.10">
    <property type="match status" value="2"/>
</dbReference>